<accession>A0A4Y2NBD3</accession>
<proteinExistence type="predicted"/>
<dbReference type="SUPFAM" id="SSF56672">
    <property type="entry name" value="DNA/RNA polymerases"/>
    <property type="match status" value="1"/>
</dbReference>
<dbReference type="InterPro" id="IPR000477">
    <property type="entry name" value="RT_dom"/>
</dbReference>
<protein>
    <submittedName>
        <fullName evidence="2">RNA-directed DNA polymerase from mobile element jockey</fullName>
    </submittedName>
</protein>
<keyword evidence="2" id="KW-0548">Nucleotidyltransferase</keyword>
<evidence type="ECO:0000313" key="2">
    <source>
        <dbReference type="EMBL" id="GBN36014.1"/>
    </source>
</evidence>
<dbReference type="InterPro" id="IPR043502">
    <property type="entry name" value="DNA/RNA_pol_sf"/>
</dbReference>
<dbReference type="AlphaFoldDB" id="A0A4Y2NBD3"/>
<dbReference type="EMBL" id="BGPR01008778">
    <property type="protein sequence ID" value="GBN36014.1"/>
    <property type="molecule type" value="Genomic_DNA"/>
</dbReference>
<dbReference type="OrthoDB" id="7698238at2759"/>
<sequence>GCEQGSLLSPALFNIYVNNIPNLPSCHLAIFAYDTAILTKHKHPDIAVQALQNYVSQLQPWLTDWKTKVNPSKCACLLFTKKRNMPILNPIQIFGQPVPFVSQYKFLGLILDAKLNFDSHTQKAVTKAKNSSFTVGRLLARKSTLAVKHRLLLYKAIVRTVILYGSPIWGTTSIRSLKKLQVFQNKQLVRIVDAPWYVRRKLIHQDLKIDPVLDFMKIISKKFFEKLQQIPNALLQLPPYDSAVPSSRKRPRAMLDYTYENFPSIKRRRDVSTIAESLDPSFSSKFLCFGRFSPATLCNPRVYFRYLES</sequence>
<keyword evidence="2" id="KW-0695">RNA-directed DNA polymerase</keyword>
<feature type="non-terminal residue" evidence="2">
    <location>
        <position position="1"/>
    </location>
</feature>
<organism evidence="2 3">
    <name type="scientific">Araneus ventricosus</name>
    <name type="common">Orbweaver spider</name>
    <name type="synonym">Epeira ventricosa</name>
    <dbReference type="NCBI Taxonomy" id="182803"/>
    <lineage>
        <taxon>Eukaryota</taxon>
        <taxon>Metazoa</taxon>
        <taxon>Ecdysozoa</taxon>
        <taxon>Arthropoda</taxon>
        <taxon>Chelicerata</taxon>
        <taxon>Arachnida</taxon>
        <taxon>Araneae</taxon>
        <taxon>Araneomorphae</taxon>
        <taxon>Entelegynae</taxon>
        <taxon>Araneoidea</taxon>
        <taxon>Araneidae</taxon>
        <taxon>Araneus</taxon>
    </lineage>
</organism>
<dbReference type="PANTHER" id="PTHR33332">
    <property type="entry name" value="REVERSE TRANSCRIPTASE DOMAIN-CONTAINING PROTEIN"/>
    <property type="match status" value="1"/>
</dbReference>
<dbReference type="Proteomes" id="UP000499080">
    <property type="component" value="Unassembled WGS sequence"/>
</dbReference>
<name>A0A4Y2NBD3_ARAVE</name>
<dbReference type="PROSITE" id="PS50878">
    <property type="entry name" value="RT_POL"/>
    <property type="match status" value="1"/>
</dbReference>
<keyword evidence="3" id="KW-1185">Reference proteome</keyword>
<keyword evidence="2" id="KW-0808">Transferase</keyword>
<reference evidence="2 3" key="1">
    <citation type="journal article" date="2019" name="Sci. Rep.">
        <title>Orb-weaving spider Araneus ventricosus genome elucidates the spidroin gene catalogue.</title>
        <authorList>
            <person name="Kono N."/>
            <person name="Nakamura H."/>
            <person name="Ohtoshi R."/>
            <person name="Moran D.A.P."/>
            <person name="Shinohara A."/>
            <person name="Yoshida Y."/>
            <person name="Fujiwara M."/>
            <person name="Mori M."/>
            <person name="Tomita M."/>
            <person name="Arakawa K."/>
        </authorList>
    </citation>
    <scope>NUCLEOTIDE SEQUENCE [LARGE SCALE GENOMIC DNA]</scope>
</reference>
<evidence type="ECO:0000313" key="3">
    <source>
        <dbReference type="Proteomes" id="UP000499080"/>
    </source>
</evidence>
<dbReference type="GO" id="GO:0003964">
    <property type="term" value="F:RNA-directed DNA polymerase activity"/>
    <property type="evidence" value="ECO:0007669"/>
    <property type="project" value="UniProtKB-KW"/>
</dbReference>
<gene>
    <name evidence="2" type="primary">jockeypol_21</name>
    <name evidence="2" type="ORF">AVEN_194720_1</name>
</gene>
<comment type="caution">
    <text evidence="2">The sequence shown here is derived from an EMBL/GenBank/DDBJ whole genome shotgun (WGS) entry which is preliminary data.</text>
</comment>
<dbReference type="Pfam" id="PF00078">
    <property type="entry name" value="RVT_1"/>
    <property type="match status" value="1"/>
</dbReference>
<evidence type="ECO:0000259" key="1">
    <source>
        <dbReference type="PROSITE" id="PS50878"/>
    </source>
</evidence>
<feature type="domain" description="Reverse transcriptase" evidence="1">
    <location>
        <begin position="1"/>
        <end position="111"/>
    </location>
</feature>